<dbReference type="OMA" id="CASSNCQ"/>
<dbReference type="Proteomes" id="UP000011713">
    <property type="component" value="Unassembled WGS sequence"/>
</dbReference>
<dbReference type="Gene3D" id="1.10.239.10">
    <property type="entry name" value="Elicitin domain"/>
    <property type="match status" value="1"/>
</dbReference>
<keyword evidence="8" id="KW-0732">Signal</keyword>
<dbReference type="InParanoid" id="M4BYF8"/>
<feature type="compositionally biased region" description="Low complexity" evidence="7">
    <location>
        <begin position="125"/>
        <end position="163"/>
    </location>
</feature>
<feature type="chain" id="PRO_5004049242" description="Elicitin" evidence="8">
    <location>
        <begin position="24"/>
        <end position="180"/>
    </location>
</feature>
<dbReference type="GO" id="GO:0052040">
    <property type="term" value="P:symbiont-mediated perturbation of host programmed cell death"/>
    <property type="evidence" value="ECO:0007669"/>
    <property type="project" value="UniProtKB-UniRule"/>
</dbReference>
<evidence type="ECO:0000256" key="3">
    <source>
        <dbReference type="ARBA" id="ARBA00022525"/>
    </source>
</evidence>
<evidence type="ECO:0000256" key="8">
    <source>
        <dbReference type="SAM" id="SignalP"/>
    </source>
</evidence>
<dbReference type="HOGENOM" id="CLU_1499065_0_0_1"/>
<evidence type="ECO:0000313" key="9">
    <source>
        <dbReference type="EnsemblProtists" id="HpaP811606"/>
    </source>
</evidence>
<sequence length="180" mass="18845">MFKYFAITTTILALVAPARGANADAGEDDKCGMIETFRMGSNIGQVFQKSGNIALCASATDFNMLTASVLPDAATMAKMCKDSACRSTIGSLEEFDLPDCTLHVPLVSANLNFARLLKQFQTTCTDSSTSDSASNSTSDSGSASTSTSDSGSASTSTSDSTSNSDEDDDSDEDEDEDEDK</sequence>
<name>M4BYF8_HYAAE</name>
<dbReference type="InterPro" id="IPR036470">
    <property type="entry name" value="Elicitin_sf"/>
</dbReference>
<dbReference type="GO" id="GO:0005576">
    <property type="term" value="C:extracellular region"/>
    <property type="evidence" value="ECO:0007669"/>
    <property type="project" value="UniProtKB-SubCell"/>
</dbReference>
<dbReference type="SMART" id="SM01187">
    <property type="entry name" value="Elicitin"/>
    <property type="match status" value="1"/>
</dbReference>
<feature type="region of interest" description="Disordered" evidence="7">
    <location>
        <begin position="125"/>
        <end position="180"/>
    </location>
</feature>
<proteinExistence type="inferred from homology"/>
<dbReference type="InterPro" id="IPR002200">
    <property type="entry name" value="Elicitin"/>
</dbReference>
<comment type="similarity">
    <text evidence="2 6">Belongs to the elicitin family.</text>
</comment>
<feature type="signal peptide" evidence="8">
    <location>
        <begin position="1"/>
        <end position="23"/>
    </location>
</feature>
<reference evidence="10" key="1">
    <citation type="journal article" date="2010" name="Science">
        <title>Signatures of adaptation to obligate biotrophy in the Hyaloperonospora arabidopsidis genome.</title>
        <authorList>
            <person name="Baxter L."/>
            <person name="Tripathy S."/>
            <person name="Ishaque N."/>
            <person name="Boot N."/>
            <person name="Cabral A."/>
            <person name="Kemen E."/>
            <person name="Thines M."/>
            <person name="Ah-Fong A."/>
            <person name="Anderson R."/>
            <person name="Badejoko W."/>
            <person name="Bittner-Eddy P."/>
            <person name="Boore J.L."/>
            <person name="Chibucos M.C."/>
            <person name="Coates M."/>
            <person name="Dehal P."/>
            <person name="Delehaunty K."/>
            <person name="Dong S."/>
            <person name="Downton P."/>
            <person name="Dumas B."/>
            <person name="Fabro G."/>
            <person name="Fronick C."/>
            <person name="Fuerstenberg S.I."/>
            <person name="Fulton L."/>
            <person name="Gaulin E."/>
            <person name="Govers F."/>
            <person name="Hughes L."/>
            <person name="Humphray S."/>
            <person name="Jiang R.H."/>
            <person name="Judelson H."/>
            <person name="Kamoun S."/>
            <person name="Kyung K."/>
            <person name="Meijer H."/>
            <person name="Minx P."/>
            <person name="Morris P."/>
            <person name="Nelson J."/>
            <person name="Phuntumart V."/>
            <person name="Qutob D."/>
            <person name="Rehmany A."/>
            <person name="Rougon-Cardoso A."/>
            <person name="Ryden P."/>
            <person name="Torto-Alalibo T."/>
            <person name="Studholme D."/>
            <person name="Wang Y."/>
            <person name="Win J."/>
            <person name="Wood J."/>
            <person name="Clifton S.W."/>
            <person name="Rogers J."/>
            <person name="Van den Ackerveken G."/>
            <person name="Jones J.D."/>
            <person name="McDowell J.M."/>
            <person name="Beynon J."/>
            <person name="Tyler B.M."/>
        </authorList>
    </citation>
    <scope>NUCLEOTIDE SEQUENCE [LARGE SCALE GENOMIC DNA]</scope>
    <source>
        <strain evidence="10">Emoy2</strain>
    </source>
</reference>
<evidence type="ECO:0000256" key="1">
    <source>
        <dbReference type="ARBA" id="ARBA00004613"/>
    </source>
</evidence>
<feature type="compositionally biased region" description="Acidic residues" evidence="7">
    <location>
        <begin position="164"/>
        <end position="180"/>
    </location>
</feature>
<dbReference type="VEuPathDB" id="FungiDB:HpaG811606"/>
<reference evidence="9" key="2">
    <citation type="submission" date="2015-06" db="UniProtKB">
        <authorList>
            <consortium name="EnsemblProtists"/>
        </authorList>
    </citation>
    <scope>IDENTIFICATION</scope>
    <source>
        <strain evidence="9">Emoy2</strain>
    </source>
</reference>
<organism evidence="9 10">
    <name type="scientific">Hyaloperonospora arabidopsidis (strain Emoy2)</name>
    <name type="common">Downy mildew agent</name>
    <name type="synonym">Peronospora arabidopsidis</name>
    <dbReference type="NCBI Taxonomy" id="559515"/>
    <lineage>
        <taxon>Eukaryota</taxon>
        <taxon>Sar</taxon>
        <taxon>Stramenopiles</taxon>
        <taxon>Oomycota</taxon>
        <taxon>Peronosporomycetes</taxon>
        <taxon>Peronosporales</taxon>
        <taxon>Peronosporaceae</taxon>
        <taxon>Hyaloperonospora</taxon>
    </lineage>
</organism>
<protein>
    <recommendedName>
        <fullName evidence="6">Elicitin</fullName>
    </recommendedName>
</protein>
<keyword evidence="3 6" id="KW-0964">Secreted</keyword>
<keyword evidence="4 6" id="KW-0928">Hypersensitive response elicitation</keyword>
<evidence type="ECO:0000256" key="6">
    <source>
        <dbReference type="RuleBase" id="RU368111"/>
    </source>
</evidence>
<dbReference type="EnsemblProtists" id="HpaT811606">
    <property type="protein sequence ID" value="HpaP811606"/>
    <property type="gene ID" value="HpaG811606"/>
</dbReference>
<evidence type="ECO:0000256" key="4">
    <source>
        <dbReference type="ARBA" id="ARBA00022978"/>
    </source>
</evidence>
<comment type="subcellular location">
    <subcellularLocation>
        <location evidence="1 6">Secreted</location>
    </subcellularLocation>
</comment>
<keyword evidence="5 6" id="KW-1015">Disulfide bond</keyword>
<dbReference type="SUPFAM" id="SSF48647">
    <property type="entry name" value="Fungal elicitin"/>
    <property type="match status" value="1"/>
</dbReference>
<evidence type="ECO:0000313" key="10">
    <source>
        <dbReference type="Proteomes" id="UP000011713"/>
    </source>
</evidence>
<dbReference type="PRINTS" id="PR00948">
    <property type="entry name" value="ELICITIN"/>
</dbReference>
<evidence type="ECO:0000256" key="5">
    <source>
        <dbReference type="ARBA" id="ARBA00023157"/>
    </source>
</evidence>
<evidence type="ECO:0000256" key="7">
    <source>
        <dbReference type="SAM" id="MobiDB-lite"/>
    </source>
</evidence>
<keyword evidence="10" id="KW-1185">Reference proteome</keyword>
<accession>M4BYF8</accession>
<dbReference type="AlphaFoldDB" id="M4BYF8"/>
<dbReference type="Pfam" id="PF00964">
    <property type="entry name" value="Elicitin"/>
    <property type="match status" value="1"/>
</dbReference>
<evidence type="ECO:0000256" key="2">
    <source>
        <dbReference type="ARBA" id="ARBA00009544"/>
    </source>
</evidence>
<comment type="function">
    <text evidence="6">Induces local and distal defense responses (incompatible hypersensitive reaction) in plants from the solanaceae and cruciferae families. Elicits leaf necrosis and causes the accumulation of pathogenesis-related proteins. Might interact with the lipidic molecules of the plasma membrane.</text>
</comment>
<dbReference type="EMBL" id="JH598042">
    <property type="status" value="NOT_ANNOTATED_CDS"/>
    <property type="molecule type" value="Genomic_DNA"/>
</dbReference>